<evidence type="ECO:0000313" key="4">
    <source>
        <dbReference type="EMBL" id="QJW99041.1"/>
    </source>
</evidence>
<organism evidence="4 5">
    <name type="scientific">Frigoriglobus tundricola</name>
    <dbReference type="NCBI Taxonomy" id="2774151"/>
    <lineage>
        <taxon>Bacteria</taxon>
        <taxon>Pseudomonadati</taxon>
        <taxon>Planctomycetota</taxon>
        <taxon>Planctomycetia</taxon>
        <taxon>Gemmatales</taxon>
        <taxon>Gemmataceae</taxon>
        <taxon>Frigoriglobus</taxon>
    </lineage>
</organism>
<evidence type="ECO:0000256" key="1">
    <source>
        <dbReference type="ARBA" id="ARBA00023172"/>
    </source>
</evidence>
<name>A0A6M5Z0V2_9BACT</name>
<accession>A0A6M5Z0V2</accession>
<gene>
    <name evidence="4" type="ORF">FTUN_6638</name>
</gene>
<evidence type="ECO:0000256" key="2">
    <source>
        <dbReference type="SAM" id="MobiDB-lite"/>
    </source>
</evidence>
<dbReference type="AlphaFoldDB" id="A0A6M5Z0V2"/>
<dbReference type="GO" id="GO:0003677">
    <property type="term" value="F:DNA binding"/>
    <property type="evidence" value="ECO:0007669"/>
    <property type="project" value="InterPro"/>
</dbReference>
<dbReference type="InterPro" id="IPR011010">
    <property type="entry name" value="DNA_brk_join_enz"/>
</dbReference>
<dbReference type="Proteomes" id="UP000503447">
    <property type="component" value="Chromosome"/>
</dbReference>
<dbReference type="PANTHER" id="PTHR30349">
    <property type="entry name" value="PHAGE INTEGRASE-RELATED"/>
    <property type="match status" value="1"/>
</dbReference>
<keyword evidence="5" id="KW-1185">Reference proteome</keyword>
<dbReference type="Gene3D" id="1.10.443.10">
    <property type="entry name" value="Intergrase catalytic core"/>
    <property type="match status" value="1"/>
</dbReference>
<dbReference type="InterPro" id="IPR013762">
    <property type="entry name" value="Integrase-like_cat_sf"/>
</dbReference>
<dbReference type="CDD" id="cd00397">
    <property type="entry name" value="DNA_BRE_C"/>
    <property type="match status" value="1"/>
</dbReference>
<feature type="region of interest" description="Disordered" evidence="2">
    <location>
        <begin position="242"/>
        <end position="271"/>
    </location>
</feature>
<evidence type="ECO:0000313" key="5">
    <source>
        <dbReference type="Proteomes" id="UP000503447"/>
    </source>
</evidence>
<reference evidence="5" key="1">
    <citation type="submission" date="2020-05" db="EMBL/GenBank/DDBJ databases">
        <title>Frigoriglobus tundricola gen. nov., sp. nov., a psychrotolerant cellulolytic planctomycete of the family Gemmataceae with two divergent copies of 16S rRNA gene.</title>
        <authorList>
            <person name="Kulichevskaya I.S."/>
            <person name="Ivanova A.A."/>
            <person name="Naumoff D.G."/>
            <person name="Beletsky A.V."/>
            <person name="Rijpstra W.I.C."/>
            <person name="Sinninghe Damste J.S."/>
            <person name="Mardanov A.V."/>
            <person name="Ravin N.V."/>
            <person name="Dedysh S.N."/>
        </authorList>
    </citation>
    <scope>NUCLEOTIDE SEQUENCE [LARGE SCALE GENOMIC DNA]</scope>
    <source>
        <strain evidence="5">PL17</strain>
    </source>
</reference>
<keyword evidence="1" id="KW-0233">DNA recombination</keyword>
<feature type="compositionally biased region" description="Basic residues" evidence="2">
    <location>
        <begin position="260"/>
        <end position="269"/>
    </location>
</feature>
<protein>
    <recommendedName>
        <fullName evidence="3">Tyr recombinase domain-containing protein</fullName>
    </recommendedName>
</protein>
<dbReference type="GO" id="GO:0006310">
    <property type="term" value="P:DNA recombination"/>
    <property type="evidence" value="ECO:0007669"/>
    <property type="project" value="UniProtKB-KW"/>
</dbReference>
<dbReference type="Pfam" id="PF00589">
    <property type="entry name" value="Phage_integrase"/>
    <property type="match status" value="1"/>
</dbReference>
<dbReference type="KEGG" id="ftj:FTUN_6638"/>
<evidence type="ECO:0000259" key="3">
    <source>
        <dbReference type="PROSITE" id="PS51898"/>
    </source>
</evidence>
<dbReference type="PROSITE" id="PS51898">
    <property type="entry name" value="TYR_RECOMBINASE"/>
    <property type="match status" value="1"/>
</dbReference>
<dbReference type="PANTHER" id="PTHR30349:SF64">
    <property type="entry name" value="PROPHAGE INTEGRASE INTD-RELATED"/>
    <property type="match status" value="1"/>
</dbReference>
<feature type="domain" description="Tyr recombinase" evidence="3">
    <location>
        <begin position="133"/>
        <end position="380"/>
    </location>
</feature>
<dbReference type="InterPro" id="IPR050090">
    <property type="entry name" value="Tyrosine_recombinase_XerCD"/>
</dbReference>
<dbReference type="EMBL" id="CP053452">
    <property type="protein sequence ID" value="QJW99041.1"/>
    <property type="molecule type" value="Genomic_DNA"/>
</dbReference>
<sequence>MLEQEVAPKGATVAGRDGLLLVELLDAYHTHAERHYRTPDGKPTSELAEVKLVIRALRETYGQEPAKDFGPLKLKAVRQGWVIAKLSRKEVNRRTNIARRIFKWAAAEELVPAATFTALATLAGLQKGRTTARETEPITPVDDATVDATLPHLNRFVRAMIEVQRLTGCRPGEACALRQCGIDESGAVWFYWPRQHKTAHKDKTRVIAIGPKCQALLEEFFTDDPSDFLFSAALAVEEAHAARTTNRKTPRFPSHMERSAKKRTRRPKRPPAACYTYHSYGRAVARACDRAFPAPAPLGQRAGETAAAWKARLTPGEKEQLKQWQDARRWAPNQLRHTFATMVRKEHGLEAAQVLLGHSKADVTQIYAEKNQSLAAAVAAKVG</sequence>
<proteinExistence type="predicted"/>
<dbReference type="InterPro" id="IPR002104">
    <property type="entry name" value="Integrase_catalytic"/>
</dbReference>
<dbReference type="SUPFAM" id="SSF56349">
    <property type="entry name" value="DNA breaking-rejoining enzymes"/>
    <property type="match status" value="1"/>
</dbReference>
<dbReference type="GO" id="GO:0015074">
    <property type="term" value="P:DNA integration"/>
    <property type="evidence" value="ECO:0007669"/>
    <property type="project" value="InterPro"/>
</dbReference>